<protein>
    <recommendedName>
        <fullName evidence="10">RING-type domain-containing protein</fullName>
    </recommendedName>
</protein>
<keyword evidence="1 4" id="KW-0479">Metal-binding</keyword>
<feature type="domain" description="TRAF-type" evidence="7">
    <location>
        <begin position="237"/>
        <end position="293"/>
    </location>
</feature>
<evidence type="ECO:0000256" key="4">
    <source>
        <dbReference type="PROSITE-ProRule" id="PRU00207"/>
    </source>
</evidence>
<dbReference type="SUPFAM" id="SSF49599">
    <property type="entry name" value="TRAF domain-like"/>
    <property type="match status" value="1"/>
</dbReference>
<organism evidence="8 9">
    <name type="scientific">Peltaster fructicola</name>
    <dbReference type="NCBI Taxonomy" id="286661"/>
    <lineage>
        <taxon>Eukaryota</taxon>
        <taxon>Fungi</taxon>
        <taxon>Dikarya</taxon>
        <taxon>Ascomycota</taxon>
        <taxon>Pezizomycotina</taxon>
        <taxon>Dothideomycetes</taxon>
        <taxon>Dothideomycetes incertae sedis</taxon>
        <taxon>Peltaster</taxon>
    </lineage>
</organism>
<dbReference type="PROSITE" id="PS00518">
    <property type="entry name" value="ZF_RING_1"/>
    <property type="match status" value="1"/>
</dbReference>
<dbReference type="OrthoDB" id="1630758at2759"/>
<dbReference type="InterPro" id="IPR018957">
    <property type="entry name" value="Znf_C3HC4_RING-type"/>
</dbReference>
<evidence type="ECO:0000313" key="8">
    <source>
        <dbReference type="EMBL" id="QIW98635.1"/>
    </source>
</evidence>
<accession>A0A6H0XVC1</accession>
<dbReference type="SMART" id="SM00184">
    <property type="entry name" value="RING"/>
    <property type="match status" value="1"/>
</dbReference>
<evidence type="ECO:0000256" key="3">
    <source>
        <dbReference type="ARBA" id="ARBA00022833"/>
    </source>
</evidence>
<dbReference type="PROSITE" id="PS50145">
    <property type="entry name" value="ZF_TRAF"/>
    <property type="match status" value="1"/>
</dbReference>
<evidence type="ECO:0000259" key="7">
    <source>
        <dbReference type="PROSITE" id="PS50145"/>
    </source>
</evidence>
<dbReference type="Gene3D" id="3.30.40.10">
    <property type="entry name" value="Zinc/RING finger domain, C3HC4 (zinc finger)"/>
    <property type="match status" value="2"/>
</dbReference>
<feature type="compositionally biased region" description="Basic and acidic residues" evidence="5">
    <location>
        <begin position="34"/>
        <end position="43"/>
    </location>
</feature>
<dbReference type="AlphaFoldDB" id="A0A6H0XVC1"/>
<sequence length="575" mass="63931">MPVSNFLSSRGSRRAANSAHRQTASTAEAFIPTEDIRGPHEHNSMSSMRGFSRFEARRNMDESQLFVQRFESTESIPPIDFRMLDYVKEYDENLVCAICRCPFVDPVILTECDHAFCRDCIRQSWPDHQLGPRGNCPTCRTPSKLPARSSTSKIIVNILDDLEVHCPKHERGCTAIVKRGALRDHVTLYCGYGSIECLAEECTQTMLRKDSKEGCLHYPVSCIDCHQAMLKSELEQHWIMECPDRKVYCALCDSDVFYREYDQHSRDTCPAISMPCPGQDFGCTARSKRTSLEAHARDCALAKLAPFLQAQKQTLAEHETAQRQLSRKLELFEQGLSNLQRLLDPEPDSPDDESADERRIPFLSDHGRVNSFATARTSTLSMDEEPFHDVPIDLDTSFAEPRYRQATGTAQARSSRNIDSNFPPPASNGPYTSPIHHLLSLHESLRTEMTRISAAVSELDGRQSMQVLNENLRTREEIAYIGGQVAGMSRQVHWLTAAQLQRQQGRANGAPDASSREFGDASGAGAGAGVEAAVNAVASAASALRGAARIVAGSSDDTREGMTRRRTSDEGRTKL</sequence>
<gene>
    <name evidence="8" type="ORF">AMS68_004153</name>
</gene>
<dbReference type="InterPro" id="IPR001293">
    <property type="entry name" value="Znf_TRAF"/>
</dbReference>
<dbReference type="Proteomes" id="UP000503462">
    <property type="component" value="Chromosome 3"/>
</dbReference>
<dbReference type="InterPro" id="IPR017907">
    <property type="entry name" value="Znf_RING_CS"/>
</dbReference>
<dbReference type="SUPFAM" id="SSF57850">
    <property type="entry name" value="RING/U-box"/>
    <property type="match status" value="1"/>
</dbReference>
<evidence type="ECO:0008006" key="10">
    <source>
        <dbReference type="Google" id="ProtNLM"/>
    </source>
</evidence>
<dbReference type="Pfam" id="PF00097">
    <property type="entry name" value="zf-C3HC4"/>
    <property type="match status" value="1"/>
</dbReference>
<feature type="region of interest" description="Disordered" evidence="5">
    <location>
        <begin position="1"/>
        <end position="46"/>
    </location>
</feature>
<evidence type="ECO:0000259" key="6">
    <source>
        <dbReference type="PROSITE" id="PS50089"/>
    </source>
</evidence>
<keyword evidence="3 4" id="KW-0862">Zinc</keyword>
<feature type="region of interest" description="Disordered" evidence="5">
    <location>
        <begin position="503"/>
        <end position="525"/>
    </location>
</feature>
<feature type="region of interest" description="Disordered" evidence="5">
    <location>
        <begin position="548"/>
        <end position="575"/>
    </location>
</feature>
<feature type="compositionally biased region" description="Low complexity" evidence="5">
    <location>
        <begin position="8"/>
        <end position="21"/>
    </location>
</feature>
<name>A0A6H0XVC1_9PEZI</name>
<dbReference type="PROSITE" id="PS50089">
    <property type="entry name" value="ZF_RING_2"/>
    <property type="match status" value="1"/>
</dbReference>
<evidence type="ECO:0000313" key="9">
    <source>
        <dbReference type="Proteomes" id="UP000503462"/>
    </source>
</evidence>
<keyword evidence="9" id="KW-1185">Reference proteome</keyword>
<dbReference type="GO" id="GO:0008270">
    <property type="term" value="F:zinc ion binding"/>
    <property type="evidence" value="ECO:0007669"/>
    <property type="project" value="UniProtKB-KW"/>
</dbReference>
<dbReference type="InterPro" id="IPR001841">
    <property type="entry name" value="Znf_RING"/>
</dbReference>
<dbReference type="InterPro" id="IPR013083">
    <property type="entry name" value="Znf_RING/FYVE/PHD"/>
</dbReference>
<dbReference type="PANTHER" id="PTHR10131:SF94">
    <property type="entry name" value="TNF RECEPTOR-ASSOCIATED FACTOR 4"/>
    <property type="match status" value="1"/>
</dbReference>
<feature type="domain" description="RING-type" evidence="6">
    <location>
        <begin position="96"/>
        <end position="140"/>
    </location>
</feature>
<dbReference type="PANTHER" id="PTHR10131">
    <property type="entry name" value="TNF RECEPTOR ASSOCIATED FACTOR"/>
    <property type="match status" value="1"/>
</dbReference>
<keyword evidence="2 4" id="KW-0863">Zinc-finger</keyword>
<feature type="region of interest" description="Disordered" evidence="5">
    <location>
        <begin position="404"/>
        <end position="427"/>
    </location>
</feature>
<feature type="compositionally biased region" description="Basic and acidic residues" evidence="5">
    <location>
        <begin position="556"/>
        <end position="575"/>
    </location>
</feature>
<evidence type="ECO:0000256" key="5">
    <source>
        <dbReference type="SAM" id="MobiDB-lite"/>
    </source>
</evidence>
<dbReference type="Pfam" id="PF02176">
    <property type="entry name" value="zf-TRAF"/>
    <property type="match status" value="1"/>
</dbReference>
<proteinExistence type="predicted"/>
<feature type="compositionally biased region" description="Polar residues" evidence="5">
    <location>
        <begin position="406"/>
        <end position="420"/>
    </location>
</feature>
<reference evidence="8 9" key="1">
    <citation type="journal article" date="2016" name="Sci. Rep.">
        <title>Peltaster fructicola genome reveals evolution from an invasive phytopathogen to an ectophytic parasite.</title>
        <authorList>
            <person name="Xu C."/>
            <person name="Chen H."/>
            <person name="Gleason M.L."/>
            <person name="Xu J.R."/>
            <person name="Liu H."/>
            <person name="Zhang R."/>
            <person name="Sun G."/>
        </authorList>
    </citation>
    <scope>NUCLEOTIDE SEQUENCE [LARGE SCALE GENOMIC DNA]</scope>
    <source>
        <strain evidence="8 9">LNHT1506</strain>
    </source>
</reference>
<evidence type="ECO:0000256" key="1">
    <source>
        <dbReference type="ARBA" id="ARBA00022723"/>
    </source>
</evidence>
<dbReference type="EMBL" id="CP051141">
    <property type="protein sequence ID" value="QIW98635.1"/>
    <property type="molecule type" value="Genomic_DNA"/>
</dbReference>
<evidence type="ECO:0000256" key="2">
    <source>
        <dbReference type="ARBA" id="ARBA00022771"/>
    </source>
</evidence>
<feature type="zinc finger region" description="TRAF-type" evidence="4">
    <location>
        <begin position="237"/>
        <end position="293"/>
    </location>
</feature>